<evidence type="ECO:0000256" key="2">
    <source>
        <dbReference type="ARBA" id="ARBA00022692"/>
    </source>
</evidence>
<dbReference type="Pfam" id="PF08592">
    <property type="entry name" value="Anthrone_oxy"/>
    <property type="match status" value="1"/>
</dbReference>
<comment type="similarity">
    <text evidence="5">Belongs to the anthrone oxygenase family.</text>
</comment>
<gene>
    <name evidence="7" type="ORF">Daesc_009643</name>
</gene>
<keyword evidence="2 6" id="KW-0812">Transmembrane</keyword>
<evidence type="ECO:0000256" key="4">
    <source>
        <dbReference type="ARBA" id="ARBA00023136"/>
    </source>
</evidence>
<keyword evidence="4 6" id="KW-0472">Membrane</keyword>
<dbReference type="PANTHER" id="PTHR35042">
    <property type="entry name" value="ANTHRONE OXYGENASE ENCC"/>
    <property type="match status" value="1"/>
</dbReference>
<sequence>MSHLSHTILHPTPSSIRALQALTILLLTTTAGATASLSVFLVPRLMESPTRLMVEQFLRAASTSRRVLSVPLVLPGLLHAYLAYLVPGKTRLYAVAAALTLSTLPWARFAMAPLDRKLEERIVTLDAEPKTAHQLVDSWATRNLYKPAVNLAAGIIGLYAAMW</sequence>
<name>A0AAX6MA84_9PEZI</name>
<comment type="caution">
    <text evidence="7">The sequence shown here is derived from an EMBL/GenBank/DDBJ whole genome shotgun (WGS) entry which is preliminary data.</text>
</comment>
<reference evidence="7 8" key="1">
    <citation type="journal article" date="2024" name="Front Chem Biol">
        <title>Unveiling the potential of Daldinia eschscholtzii MFLUCC 19-0629 through bioactivity and bioinformatics studies for enhanced sustainable agriculture production.</title>
        <authorList>
            <person name="Brooks S."/>
            <person name="Weaver J.A."/>
            <person name="Klomchit A."/>
            <person name="Alharthi S.A."/>
            <person name="Onlamun T."/>
            <person name="Nurani R."/>
            <person name="Vong T.K."/>
            <person name="Alberti F."/>
            <person name="Greco C."/>
        </authorList>
    </citation>
    <scope>NUCLEOTIDE SEQUENCE [LARGE SCALE GENOMIC DNA]</scope>
    <source>
        <strain evidence="7">MFLUCC 19-0629</strain>
    </source>
</reference>
<evidence type="ECO:0000256" key="3">
    <source>
        <dbReference type="ARBA" id="ARBA00022989"/>
    </source>
</evidence>
<dbReference type="GO" id="GO:0016020">
    <property type="term" value="C:membrane"/>
    <property type="evidence" value="ECO:0007669"/>
    <property type="project" value="UniProtKB-SubCell"/>
</dbReference>
<evidence type="ECO:0000256" key="6">
    <source>
        <dbReference type="SAM" id="Phobius"/>
    </source>
</evidence>
<evidence type="ECO:0000313" key="7">
    <source>
        <dbReference type="EMBL" id="KAK6949560.1"/>
    </source>
</evidence>
<dbReference type="Proteomes" id="UP001369815">
    <property type="component" value="Unassembled WGS sequence"/>
</dbReference>
<evidence type="ECO:0008006" key="9">
    <source>
        <dbReference type="Google" id="ProtNLM"/>
    </source>
</evidence>
<comment type="subcellular location">
    <subcellularLocation>
        <location evidence="1">Membrane</location>
        <topology evidence="1">Multi-pass membrane protein</topology>
    </subcellularLocation>
</comment>
<dbReference type="PANTHER" id="PTHR35042:SF1">
    <property type="entry name" value="DUF1772-DOMAIN-CONTAINING PROTEIN"/>
    <property type="match status" value="1"/>
</dbReference>
<feature type="transmembrane region" description="Helical" evidence="6">
    <location>
        <begin position="67"/>
        <end position="86"/>
    </location>
</feature>
<accession>A0AAX6MA84</accession>
<feature type="transmembrane region" description="Helical" evidence="6">
    <location>
        <begin position="92"/>
        <end position="111"/>
    </location>
</feature>
<proteinExistence type="inferred from homology"/>
<keyword evidence="8" id="KW-1185">Reference proteome</keyword>
<dbReference type="AlphaFoldDB" id="A0AAX6MA84"/>
<protein>
    <recommendedName>
        <fullName evidence="9">DUF1772-domain-containing protein</fullName>
    </recommendedName>
</protein>
<evidence type="ECO:0000313" key="8">
    <source>
        <dbReference type="Proteomes" id="UP001369815"/>
    </source>
</evidence>
<evidence type="ECO:0000256" key="5">
    <source>
        <dbReference type="ARBA" id="ARBA00034313"/>
    </source>
</evidence>
<evidence type="ECO:0000256" key="1">
    <source>
        <dbReference type="ARBA" id="ARBA00004141"/>
    </source>
</evidence>
<organism evidence="7 8">
    <name type="scientific">Daldinia eschscholtzii</name>
    <dbReference type="NCBI Taxonomy" id="292717"/>
    <lineage>
        <taxon>Eukaryota</taxon>
        <taxon>Fungi</taxon>
        <taxon>Dikarya</taxon>
        <taxon>Ascomycota</taxon>
        <taxon>Pezizomycotina</taxon>
        <taxon>Sordariomycetes</taxon>
        <taxon>Xylariomycetidae</taxon>
        <taxon>Xylariales</taxon>
        <taxon>Hypoxylaceae</taxon>
        <taxon>Daldinia</taxon>
    </lineage>
</organism>
<dbReference type="InterPro" id="IPR013901">
    <property type="entry name" value="Anthrone_oxy"/>
</dbReference>
<feature type="transmembrane region" description="Helical" evidence="6">
    <location>
        <begin position="20"/>
        <end position="46"/>
    </location>
</feature>
<keyword evidence="3 6" id="KW-1133">Transmembrane helix</keyword>
<dbReference type="EMBL" id="JBANMG010000009">
    <property type="protein sequence ID" value="KAK6949560.1"/>
    <property type="molecule type" value="Genomic_DNA"/>
</dbReference>